<reference evidence="4 5" key="1">
    <citation type="submission" date="2020-04" db="EMBL/GenBank/DDBJ databases">
        <title>MicrobeNet Type strains.</title>
        <authorList>
            <person name="Nicholson A.C."/>
        </authorList>
    </citation>
    <scope>NUCLEOTIDE SEQUENCE [LARGE SCALE GENOMIC DNA]</scope>
    <source>
        <strain evidence="4 5">DSM 44445</strain>
    </source>
</reference>
<gene>
    <name evidence="4" type="ORF">HGA07_01050</name>
</gene>
<name>A0A7X6LTI3_9NOCA</name>
<feature type="transmembrane region" description="Helical" evidence="3">
    <location>
        <begin position="15"/>
        <end position="38"/>
    </location>
</feature>
<dbReference type="AlphaFoldDB" id="A0A7X6LTI3"/>
<comment type="caution">
    <text evidence="4">The sequence shown here is derived from an EMBL/GenBank/DDBJ whole genome shotgun (WGS) entry which is preliminary data.</text>
</comment>
<accession>A0A7X6LTI3</accession>
<keyword evidence="3" id="KW-1133">Transmembrane helix</keyword>
<keyword evidence="2 3" id="KW-0472">Membrane</keyword>
<dbReference type="RefSeq" id="WP_040716140.1">
    <property type="nucleotide sequence ID" value="NZ_CAWPHS010000001.1"/>
</dbReference>
<comment type="subcellular location">
    <subcellularLocation>
        <location evidence="1">Membrane</location>
    </subcellularLocation>
</comment>
<dbReference type="GO" id="GO:0016020">
    <property type="term" value="C:membrane"/>
    <property type="evidence" value="ECO:0007669"/>
    <property type="project" value="UniProtKB-SubCell"/>
</dbReference>
<evidence type="ECO:0000256" key="3">
    <source>
        <dbReference type="SAM" id="Phobius"/>
    </source>
</evidence>
<evidence type="ECO:0000256" key="1">
    <source>
        <dbReference type="ARBA" id="ARBA00004370"/>
    </source>
</evidence>
<sequence length="168" mass="18178">MPDDNRPSDVVRPALFAAAAVLFVAAVAMASFTGYRYWSDRQVEHARTDSVAAARHAVESVFTYDFKTVDTELPKSADNLTPSFRSDYLKLIQQAIAPGAKEKQLTVQATTSAAGVVSAERSHAVVLLYLNQVTTGKDSPKGTVTPSRVRVALDKDGSHWLVDSITPI</sequence>
<dbReference type="Proteomes" id="UP000523447">
    <property type="component" value="Unassembled WGS sequence"/>
</dbReference>
<dbReference type="EMBL" id="JAAXPE010000001">
    <property type="protein sequence ID" value="NKY84210.1"/>
    <property type="molecule type" value="Genomic_DNA"/>
</dbReference>
<protein>
    <submittedName>
        <fullName evidence="4">H domain protein</fullName>
    </submittedName>
</protein>
<dbReference type="PANTHER" id="PTHR37042:SF4">
    <property type="entry name" value="OUTER MEMBRANE PROTEIN RV1973"/>
    <property type="match status" value="1"/>
</dbReference>
<keyword evidence="5" id="KW-1185">Reference proteome</keyword>
<evidence type="ECO:0000256" key="2">
    <source>
        <dbReference type="ARBA" id="ARBA00023136"/>
    </source>
</evidence>
<organism evidence="4 5">
    <name type="scientific">Nocardia veterana</name>
    <dbReference type="NCBI Taxonomy" id="132249"/>
    <lineage>
        <taxon>Bacteria</taxon>
        <taxon>Bacillati</taxon>
        <taxon>Actinomycetota</taxon>
        <taxon>Actinomycetes</taxon>
        <taxon>Mycobacteriales</taxon>
        <taxon>Nocardiaceae</taxon>
        <taxon>Nocardia</taxon>
    </lineage>
</organism>
<keyword evidence="3" id="KW-0812">Transmembrane</keyword>
<dbReference type="PANTHER" id="PTHR37042">
    <property type="entry name" value="OUTER MEMBRANE PROTEIN RV1973"/>
    <property type="match status" value="1"/>
</dbReference>
<evidence type="ECO:0000313" key="5">
    <source>
        <dbReference type="Proteomes" id="UP000523447"/>
    </source>
</evidence>
<proteinExistence type="predicted"/>
<evidence type="ECO:0000313" key="4">
    <source>
        <dbReference type="EMBL" id="NKY84210.1"/>
    </source>
</evidence>